<keyword evidence="1 2" id="KW-0238">DNA-binding</keyword>
<keyword evidence="3" id="KW-0472">Membrane</keyword>
<dbReference type="GO" id="GO:0003677">
    <property type="term" value="F:DNA binding"/>
    <property type="evidence" value="ECO:0007669"/>
    <property type="project" value="UniProtKB-UniRule"/>
</dbReference>
<accession>E8LT83</accession>
<keyword evidence="3" id="KW-0812">Transmembrane</keyword>
<dbReference type="RefSeq" id="WP_006879032.1">
    <property type="nucleotide sequence ID" value="NZ_AEVS01000050.1"/>
</dbReference>
<dbReference type="Proteomes" id="UP000004371">
    <property type="component" value="Unassembled WGS sequence"/>
</dbReference>
<dbReference type="SMART" id="SM00862">
    <property type="entry name" value="Trans_reg_C"/>
    <property type="match status" value="1"/>
</dbReference>
<evidence type="ECO:0000256" key="3">
    <source>
        <dbReference type="SAM" id="Phobius"/>
    </source>
</evidence>
<dbReference type="Pfam" id="PF00486">
    <property type="entry name" value="Trans_reg_C"/>
    <property type="match status" value="1"/>
</dbReference>
<keyword evidence="3" id="KW-1133">Transmembrane helix</keyword>
<comment type="caution">
    <text evidence="5">The sequence shown here is derived from an EMBL/GenBank/DDBJ whole genome shotgun (WGS) entry which is preliminary data.</text>
</comment>
<dbReference type="InterPro" id="IPR016032">
    <property type="entry name" value="Sig_transdc_resp-reg_C-effctor"/>
</dbReference>
<evidence type="ECO:0000256" key="2">
    <source>
        <dbReference type="PROSITE-ProRule" id="PRU01091"/>
    </source>
</evidence>
<dbReference type="InterPro" id="IPR001867">
    <property type="entry name" value="OmpR/PhoB-type_DNA-bd"/>
</dbReference>
<dbReference type="InterPro" id="IPR036388">
    <property type="entry name" value="WH-like_DNA-bd_sf"/>
</dbReference>
<organism evidence="5 6">
    <name type="scientific">Vibrio brasiliensis LMG 20546</name>
    <dbReference type="NCBI Taxonomy" id="945543"/>
    <lineage>
        <taxon>Bacteria</taxon>
        <taxon>Pseudomonadati</taxon>
        <taxon>Pseudomonadota</taxon>
        <taxon>Gammaproteobacteria</taxon>
        <taxon>Vibrionales</taxon>
        <taxon>Vibrionaceae</taxon>
        <taxon>Vibrio</taxon>
        <taxon>Vibrio oreintalis group</taxon>
    </lineage>
</organism>
<dbReference type="AlphaFoldDB" id="E8LT83"/>
<dbReference type="GO" id="GO:0006355">
    <property type="term" value="P:regulation of DNA-templated transcription"/>
    <property type="evidence" value="ECO:0007669"/>
    <property type="project" value="InterPro"/>
</dbReference>
<dbReference type="STRING" id="945543.VIBR0546_20690"/>
<dbReference type="GO" id="GO:0000160">
    <property type="term" value="P:phosphorelay signal transduction system"/>
    <property type="evidence" value="ECO:0007669"/>
    <property type="project" value="InterPro"/>
</dbReference>
<evidence type="ECO:0000259" key="4">
    <source>
        <dbReference type="PROSITE" id="PS51755"/>
    </source>
</evidence>
<feature type="transmembrane region" description="Helical" evidence="3">
    <location>
        <begin position="130"/>
        <end position="154"/>
    </location>
</feature>
<keyword evidence="6" id="KW-1185">Reference proteome</keyword>
<gene>
    <name evidence="5" type="ORF">VIBR0546_20690</name>
</gene>
<sequence>MPNTHIRIGSCLLVKDESTSEIRLANGKAMSLTHPESAILKCLHQNQGQVVTKHDLIVAGWGRPDIIGPNSLPVAMANIRKVLSLAELEIVNVPKVGYKLELPPESPVTKEAPNLYVRSNPAKLHNVKSVAISLCSITVITSTCLLALFAYYSWVRIDCKVVDSVSYCFNERDSFETLAPMTLGEPDKGNLYYFNDSGSWVEVTDSSQQLHEAEYND</sequence>
<dbReference type="eggNOG" id="ENOG5031NPT">
    <property type="taxonomic scope" value="Bacteria"/>
</dbReference>
<evidence type="ECO:0000256" key="1">
    <source>
        <dbReference type="ARBA" id="ARBA00023125"/>
    </source>
</evidence>
<dbReference type="Gene3D" id="1.10.10.10">
    <property type="entry name" value="Winged helix-like DNA-binding domain superfamily/Winged helix DNA-binding domain"/>
    <property type="match status" value="1"/>
</dbReference>
<dbReference type="CDD" id="cd00383">
    <property type="entry name" value="trans_reg_C"/>
    <property type="match status" value="1"/>
</dbReference>
<feature type="DNA-binding region" description="OmpR/PhoB-type" evidence="2">
    <location>
        <begin position="3"/>
        <end position="102"/>
    </location>
</feature>
<reference evidence="5 6" key="1">
    <citation type="journal article" date="2012" name="Int. J. Syst. Evol. Microbiol.">
        <title>Vibrio caribbeanicus sp. nov., isolated from the marine sponge Scleritoderma cyanea.</title>
        <authorList>
            <person name="Hoffmann M."/>
            <person name="Monday S.R."/>
            <person name="Allard M.W."/>
            <person name="Strain E.A."/>
            <person name="Whittaker P."/>
            <person name="Naum M."/>
            <person name="McCarthy P.J."/>
            <person name="Lopez J.V."/>
            <person name="Fischer M."/>
            <person name="Brown E.W."/>
        </authorList>
    </citation>
    <scope>NUCLEOTIDE SEQUENCE [LARGE SCALE GENOMIC DNA]</scope>
    <source>
        <strain evidence="5 6">LMG 20546</strain>
    </source>
</reference>
<dbReference type="EMBL" id="AEVS01000050">
    <property type="protein sequence ID" value="EGA66099.1"/>
    <property type="molecule type" value="Genomic_DNA"/>
</dbReference>
<evidence type="ECO:0000313" key="6">
    <source>
        <dbReference type="Proteomes" id="UP000004371"/>
    </source>
</evidence>
<dbReference type="SUPFAM" id="SSF46894">
    <property type="entry name" value="C-terminal effector domain of the bipartite response regulators"/>
    <property type="match status" value="1"/>
</dbReference>
<dbReference type="OrthoDB" id="5901560at2"/>
<name>E8LT83_9VIBR</name>
<protein>
    <submittedName>
        <fullName evidence="5">Transcriptional regulatory protein, C</fullName>
    </submittedName>
</protein>
<feature type="domain" description="OmpR/PhoB-type" evidence="4">
    <location>
        <begin position="3"/>
        <end position="102"/>
    </location>
</feature>
<dbReference type="PROSITE" id="PS51755">
    <property type="entry name" value="OMPR_PHOB"/>
    <property type="match status" value="1"/>
</dbReference>
<proteinExistence type="predicted"/>
<evidence type="ECO:0000313" key="5">
    <source>
        <dbReference type="EMBL" id="EGA66099.1"/>
    </source>
</evidence>